<dbReference type="Pfam" id="PF00294">
    <property type="entry name" value="PfkB"/>
    <property type="match status" value="1"/>
</dbReference>
<keyword evidence="5" id="KW-1185">Reference proteome</keyword>
<keyword evidence="2 4" id="KW-0418">Kinase</keyword>
<dbReference type="InterPro" id="IPR002173">
    <property type="entry name" value="Carboh/pur_kinase_PfkB_CS"/>
</dbReference>
<dbReference type="SUPFAM" id="SSF53613">
    <property type="entry name" value="Ribokinase-like"/>
    <property type="match status" value="1"/>
</dbReference>
<evidence type="ECO:0000256" key="1">
    <source>
        <dbReference type="ARBA" id="ARBA00022679"/>
    </source>
</evidence>
<dbReference type="AlphaFoldDB" id="A0A254N6E2"/>
<sequence length="388" mass="40731">MDTPAASASSRIVTPLSAMDPTPAVFSNPRNPAIVSPRPPVSAGTPAAERRLGLHLVQQLFTKQMLLPRIFRQRPIATPACMSTCSIAVLGEALVDEFHDGAVAGGAPFNVARSLAALGAPVVFVSRIGRDDDAGRLVLDSARRYGLPTQGLQRDAQHATGRVSVIEDGGRHRFVIHDDAAWDHLDAEAARQALAGTQPGIVYFGSLAQRQPASRAAVRAVVKPLAGLRFLDLNLRPGSDARLLAAESLMLADWVKLNDEELAQLAAWFDATAPDDAGRAAALMARFGLQRLVLTLGAQGWRLYGPAGTLLAQGAGVAQPQVADTVGAGDAFTALLLAGLALRRDLAATLALANRYASFICGVRGPLPAEAAALQPWRDALHALPSSA</sequence>
<dbReference type="InterPro" id="IPR029056">
    <property type="entry name" value="Ribokinase-like"/>
</dbReference>
<accession>A0A254N6E2</accession>
<evidence type="ECO:0000256" key="2">
    <source>
        <dbReference type="ARBA" id="ARBA00022777"/>
    </source>
</evidence>
<keyword evidence="1" id="KW-0808">Transferase</keyword>
<dbReference type="Proteomes" id="UP000197446">
    <property type="component" value="Unassembled WGS sequence"/>
</dbReference>
<evidence type="ECO:0000259" key="3">
    <source>
        <dbReference type="Pfam" id="PF00294"/>
    </source>
</evidence>
<dbReference type="GO" id="GO:0016301">
    <property type="term" value="F:kinase activity"/>
    <property type="evidence" value="ECO:0007669"/>
    <property type="project" value="UniProtKB-KW"/>
</dbReference>
<evidence type="ECO:0000313" key="4">
    <source>
        <dbReference type="EMBL" id="OWR03565.1"/>
    </source>
</evidence>
<dbReference type="PROSITE" id="PS00583">
    <property type="entry name" value="PFKB_KINASES_1"/>
    <property type="match status" value="1"/>
</dbReference>
<proteinExistence type="predicted"/>
<comment type="caution">
    <text evidence="4">The sequence shown here is derived from an EMBL/GenBank/DDBJ whole genome shotgun (WGS) entry which is preliminary data.</text>
</comment>
<dbReference type="PANTHER" id="PTHR10584">
    <property type="entry name" value="SUGAR KINASE"/>
    <property type="match status" value="1"/>
</dbReference>
<organism evidence="4 5">
    <name type="scientific">Roseateles puraquae</name>
    <dbReference type="NCBI Taxonomy" id="431059"/>
    <lineage>
        <taxon>Bacteria</taxon>
        <taxon>Pseudomonadati</taxon>
        <taxon>Pseudomonadota</taxon>
        <taxon>Betaproteobacteria</taxon>
        <taxon>Burkholderiales</taxon>
        <taxon>Sphaerotilaceae</taxon>
        <taxon>Roseateles</taxon>
    </lineage>
</organism>
<dbReference type="EMBL" id="NISI01000005">
    <property type="protein sequence ID" value="OWR03565.1"/>
    <property type="molecule type" value="Genomic_DNA"/>
</dbReference>
<gene>
    <name evidence="4" type="ORF">CDO81_13800</name>
</gene>
<evidence type="ECO:0000313" key="5">
    <source>
        <dbReference type="Proteomes" id="UP000197446"/>
    </source>
</evidence>
<dbReference type="InterPro" id="IPR011611">
    <property type="entry name" value="PfkB_dom"/>
</dbReference>
<protein>
    <submittedName>
        <fullName evidence="4">Fructokinase</fullName>
    </submittedName>
</protein>
<dbReference type="Gene3D" id="3.40.1190.20">
    <property type="match status" value="1"/>
</dbReference>
<dbReference type="PANTHER" id="PTHR10584:SF166">
    <property type="entry name" value="RIBOKINASE"/>
    <property type="match status" value="1"/>
</dbReference>
<name>A0A254N6E2_9BURK</name>
<feature type="domain" description="Carbohydrate kinase PfkB" evidence="3">
    <location>
        <begin position="96"/>
        <end position="366"/>
    </location>
</feature>
<reference evidence="4 5" key="1">
    <citation type="journal article" date="2007" name="Int. J. Syst. Evol. Microbiol.">
        <title>Description of Pelomonas aquatica sp. nov. and Pelomonas puraquae sp. nov., isolated from industrial and haemodialysis water.</title>
        <authorList>
            <person name="Gomila M."/>
            <person name="Bowien B."/>
            <person name="Falsen E."/>
            <person name="Moore E.R."/>
            <person name="Lalucat J."/>
        </authorList>
    </citation>
    <scope>NUCLEOTIDE SEQUENCE [LARGE SCALE GENOMIC DNA]</scope>
    <source>
        <strain evidence="4 5">CCUG 52769</strain>
    </source>
</reference>